<evidence type="ECO:0000256" key="8">
    <source>
        <dbReference type="SAM" id="Phobius"/>
    </source>
</evidence>
<evidence type="ECO:0000256" key="7">
    <source>
        <dbReference type="SAM" id="MobiDB-lite"/>
    </source>
</evidence>
<dbReference type="STRING" id="1173061.A0A0J9X8W3"/>
<keyword evidence="4 8" id="KW-0812">Transmembrane</keyword>
<comment type="caution">
    <text evidence="9">The sequence shown here is derived from an EMBL/GenBank/DDBJ whole genome shotgun (WGS) entry which is preliminary data.</text>
</comment>
<keyword evidence="10" id="KW-1185">Reference proteome</keyword>
<accession>A0A0J9X8W3</accession>
<dbReference type="Gene3D" id="3.90.550.20">
    <property type="match status" value="1"/>
</dbReference>
<dbReference type="Proteomes" id="UP000242525">
    <property type="component" value="Unassembled WGS sequence"/>
</dbReference>
<dbReference type="InterPro" id="IPR051706">
    <property type="entry name" value="Glycosyltransferase_domain"/>
</dbReference>
<dbReference type="OrthoDB" id="3647at2759"/>
<comment type="subcellular location">
    <subcellularLocation>
        <location evidence="1">Membrane</location>
    </subcellularLocation>
</comment>
<dbReference type="SUPFAM" id="SSF53448">
    <property type="entry name" value="Nucleotide-diphospho-sugar transferases"/>
    <property type="match status" value="1"/>
</dbReference>
<dbReference type="GO" id="GO:0051999">
    <property type="term" value="P:mannosyl-inositol phosphorylceramide biosynthetic process"/>
    <property type="evidence" value="ECO:0007669"/>
    <property type="project" value="TreeGrafter"/>
</dbReference>
<keyword evidence="3" id="KW-0808">Transferase</keyword>
<feature type="region of interest" description="Disordered" evidence="7">
    <location>
        <begin position="388"/>
        <end position="420"/>
    </location>
</feature>
<name>A0A0J9X8W3_GEOCN</name>
<dbReference type="AlphaFoldDB" id="A0A0J9X8W3"/>
<dbReference type="Pfam" id="PF04488">
    <property type="entry name" value="Gly_transf_sug"/>
    <property type="match status" value="1"/>
</dbReference>
<proteinExistence type="inferred from homology"/>
<gene>
    <name evidence="9" type="ORF">BN980_GECA05s05323g</name>
</gene>
<feature type="transmembrane region" description="Helical" evidence="8">
    <location>
        <begin position="7"/>
        <end position="31"/>
    </location>
</feature>
<dbReference type="InterPro" id="IPR029044">
    <property type="entry name" value="Nucleotide-diphossugar_trans"/>
</dbReference>
<dbReference type="InterPro" id="IPR007577">
    <property type="entry name" value="GlycoTrfase_DXD_sugar-bd_CS"/>
</dbReference>
<feature type="compositionally biased region" description="Low complexity" evidence="7">
    <location>
        <begin position="388"/>
        <end position="398"/>
    </location>
</feature>
<evidence type="ECO:0000256" key="2">
    <source>
        <dbReference type="ARBA" id="ARBA00009003"/>
    </source>
</evidence>
<dbReference type="GO" id="GO:0000030">
    <property type="term" value="F:mannosyltransferase activity"/>
    <property type="evidence" value="ECO:0007669"/>
    <property type="project" value="TreeGrafter"/>
</dbReference>
<evidence type="ECO:0000256" key="6">
    <source>
        <dbReference type="ARBA" id="ARBA00023136"/>
    </source>
</evidence>
<evidence type="ECO:0000256" key="4">
    <source>
        <dbReference type="ARBA" id="ARBA00022692"/>
    </source>
</evidence>
<feature type="transmembrane region" description="Helical" evidence="8">
    <location>
        <begin position="308"/>
        <end position="330"/>
    </location>
</feature>
<dbReference type="PANTHER" id="PTHR32385:SF20">
    <property type="entry name" value="MANNOSYL PHOSPHORYLINOSITOL CERAMIDE SYNTHASE CSH1-RELATED"/>
    <property type="match status" value="1"/>
</dbReference>
<evidence type="ECO:0000313" key="10">
    <source>
        <dbReference type="Proteomes" id="UP000242525"/>
    </source>
</evidence>
<evidence type="ECO:0000313" key="9">
    <source>
        <dbReference type="EMBL" id="CDO53675.1"/>
    </source>
</evidence>
<organism evidence="9 10">
    <name type="scientific">Geotrichum candidum</name>
    <name type="common">Oospora lactis</name>
    <name type="synonym">Dipodascus geotrichum</name>
    <dbReference type="NCBI Taxonomy" id="1173061"/>
    <lineage>
        <taxon>Eukaryota</taxon>
        <taxon>Fungi</taxon>
        <taxon>Dikarya</taxon>
        <taxon>Ascomycota</taxon>
        <taxon>Saccharomycotina</taxon>
        <taxon>Dipodascomycetes</taxon>
        <taxon>Dipodascales</taxon>
        <taxon>Dipodascaceae</taxon>
        <taxon>Geotrichum</taxon>
    </lineage>
</organism>
<keyword evidence="5 8" id="KW-1133">Transmembrane helix</keyword>
<dbReference type="PANTHER" id="PTHR32385">
    <property type="entry name" value="MANNOSYL PHOSPHORYLINOSITOL CERAMIDE SYNTHASE"/>
    <property type="match status" value="1"/>
</dbReference>
<reference evidence="9" key="1">
    <citation type="submission" date="2014-03" db="EMBL/GenBank/DDBJ databases">
        <authorList>
            <person name="Casaregola S."/>
        </authorList>
    </citation>
    <scope>NUCLEOTIDE SEQUENCE [LARGE SCALE GENOMIC DNA]</scope>
    <source>
        <strain evidence="9">CLIB 918</strain>
    </source>
</reference>
<keyword evidence="6 8" id="KW-0472">Membrane</keyword>
<protein>
    <submittedName>
        <fullName evidence="9">Similar to Saccharomyces cerevisiae YPL057C SUR1 Mannosylinositol phosphorylceramide (MIPC) synthase catalytic subunit</fullName>
    </submittedName>
</protein>
<sequence>MKREYKLLLAVNLLIILYIILHFLSLLNLVFNENLSHSRILDSELLPVKYFNASTSPNGYPSPNTSEINANDNHHDMSSTTDHDLVPDRPLLIPKIIHQTYKTEDVPLKWNKTYTSVQQLHPDYEFMFWTDESSRQFIAEKYSWFLSTYDSYPYNIMRSDSIRYFILWHYGGVYIDLDCGVDFKIDPLLAFPAWLRQTDPIGVSNDIMGSIPGHPFFFKVIKSLKQYSRNYHLSYLTIMYSTGPLFLSTVRHAYYQTFGAAGPRPDGEVRVLVPIDYELNTRYFFFDAPGSSWHQSDANLIQFMGDHLILTILFFTGVISLFLFAQLKFYRWALARGLTKGTVWFIIRKLIFPFLLIKNLTVFFVNRHNHQSERHQRWDRDLFSRSCSNSGSSSSSPSGRGGETEAANEARLDHHAPYTSDDYEYNEKEYLV</sequence>
<feature type="transmembrane region" description="Helical" evidence="8">
    <location>
        <begin position="342"/>
        <end position="365"/>
    </location>
</feature>
<evidence type="ECO:0000256" key="5">
    <source>
        <dbReference type="ARBA" id="ARBA00022989"/>
    </source>
</evidence>
<comment type="similarity">
    <text evidence="2">Belongs to the glycosyltransferase 32 family.</text>
</comment>
<dbReference type="EMBL" id="CCBN010000005">
    <property type="protein sequence ID" value="CDO53675.1"/>
    <property type="molecule type" value="Genomic_DNA"/>
</dbReference>
<evidence type="ECO:0000256" key="3">
    <source>
        <dbReference type="ARBA" id="ARBA00022679"/>
    </source>
</evidence>
<dbReference type="GO" id="GO:0016020">
    <property type="term" value="C:membrane"/>
    <property type="evidence" value="ECO:0007669"/>
    <property type="project" value="UniProtKB-SubCell"/>
</dbReference>
<evidence type="ECO:0000256" key="1">
    <source>
        <dbReference type="ARBA" id="ARBA00004370"/>
    </source>
</evidence>